<feature type="transmembrane region" description="Helical" evidence="2">
    <location>
        <begin position="67"/>
        <end position="85"/>
    </location>
</feature>
<protein>
    <submittedName>
        <fullName evidence="3">Uncharacterized protein</fullName>
    </submittedName>
</protein>
<dbReference type="AlphaFoldDB" id="A0A6F8YS94"/>
<dbReference type="EMBL" id="AP022871">
    <property type="protein sequence ID" value="BCB88972.1"/>
    <property type="molecule type" value="Genomic_DNA"/>
</dbReference>
<reference evidence="3 4" key="1">
    <citation type="submission" date="2020-03" db="EMBL/GenBank/DDBJ databases">
        <title>Whole genome shotgun sequence of Phytohabitans suffuscus NBRC 105367.</title>
        <authorList>
            <person name="Komaki H."/>
            <person name="Tamura T."/>
        </authorList>
    </citation>
    <scope>NUCLEOTIDE SEQUENCE [LARGE SCALE GENOMIC DNA]</scope>
    <source>
        <strain evidence="3 4">NBRC 105367</strain>
    </source>
</reference>
<reference evidence="3 4" key="2">
    <citation type="submission" date="2020-03" db="EMBL/GenBank/DDBJ databases">
        <authorList>
            <person name="Ichikawa N."/>
            <person name="Kimura A."/>
            <person name="Kitahashi Y."/>
            <person name="Uohara A."/>
        </authorList>
    </citation>
    <scope>NUCLEOTIDE SEQUENCE [LARGE SCALE GENOMIC DNA]</scope>
    <source>
        <strain evidence="3 4">NBRC 105367</strain>
    </source>
</reference>
<keyword evidence="2" id="KW-1133">Transmembrane helix</keyword>
<gene>
    <name evidence="3" type="ORF">Psuf_062850</name>
</gene>
<evidence type="ECO:0000313" key="4">
    <source>
        <dbReference type="Proteomes" id="UP000503011"/>
    </source>
</evidence>
<sequence>MTERSRAATPSPWRRPGPSVASPASDFPPPASAARPDGPERPAAEPGDAEPHDAEPEERGRGGSRRLIRWVAIVAGIIMAVLACWQDPLYAL</sequence>
<organism evidence="3 4">
    <name type="scientific">Phytohabitans suffuscus</name>
    <dbReference type="NCBI Taxonomy" id="624315"/>
    <lineage>
        <taxon>Bacteria</taxon>
        <taxon>Bacillati</taxon>
        <taxon>Actinomycetota</taxon>
        <taxon>Actinomycetes</taxon>
        <taxon>Micromonosporales</taxon>
        <taxon>Micromonosporaceae</taxon>
    </lineage>
</organism>
<feature type="region of interest" description="Disordered" evidence="1">
    <location>
        <begin position="1"/>
        <end position="65"/>
    </location>
</feature>
<dbReference type="Proteomes" id="UP000503011">
    <property type="component" value="Chromosome"/>
</dbReference>
<feature type="compositionally biased region" description="Basic and acidic residues" evidence="1">
    <location>
        <begin position="37"/>
        <end position="61"/>
    </location>
</feature>
<evidence type="ECO:0000313" key="3">
    <source>
        <dbReference type="EMBL" id="BCB88972.1"/>
    </source>
</evidence>
<name>A0A6F8YS94_9ACTN</name>
<keyword evidence="2" id="KW-0472">Membrane</keyword>
<keyword evidence="2" id="KW-0812">Transmembrane</keyword>
<dbReference type="RefSeq" id="WP_173152280.1">
    <property type="nucleotide sequence ID" value="NZ_AP022871.1"/>
</dbReference>
<dbReference type="KEGG" id="psuu:Psuf_062850"/>
<proteinExistence type="predicted"/>
<keyword evidence="4" id="KW-1185">Reference proteome</keyword>
<evidence type="ECO:0000256" key="1">
    <source>
        <dbReference type="SAM" id="MobiDB-lite"/>
    </source>
</evidence>
<evidence type="ECO:0000256" key="2">
    <source>
        <dbReference type="SAM" id="Phobius"/>
    </source>
</evidence>
<accession>A0A6F8YS94</accession>